<proteinExistence type="predicted"/>
<name>A0A0F9UU60_9ZZZZ</name>
<accession>A0A0F9UU60</accession>
<reference evidence="1" key="1">
    <citation type="journal article" date="2015" name="Nature">
        <title>Complex archaea that bridge the gap between prokaryotes and eukaryotes.</title>
        <authorList>
            <person name="Spang A."/>
            <person name="Saw J.H."/>
            <person name="Jorgensen S.L."/>
            <person name="Zaremba-Niedzwiedzka K."/>
            <person name="Martijn J."/>
            <person name="Lind A.E."/>
            <person name="van Eijk R."/>
            <person name="Schleper C."/>
            <person name="Guy L."/>
            <person name="Ettema T.J."/>
        </authorList>
    </citation>
    <scope>NUCLEOTIDE SEQUENCE</scope>
</reference>
<protein>
    <submittedName>
        <fullName evidence="1">Uncharacterized protein</fullName>
    </submittedName>
</protein>
<evidence type="ECO:0000313" key="1">
    <source>
        <dbReference type="EMBL" id="KKN57173.1"/>
    </source>
</evidence>
<sequence length="54" mass="6390">MTFKFKGKDIEAVEDRFIPPGQMFLINKKKFIESVTRAWWEEVGVKLDTIEVED</sequence>
<comment type="caution">
    <text evidence="1">The sequence shown here is derived from an EMBL/GenBank/DDBJ whole genome shotgun (WGS) entry which is preliminary data.</text>
</comment>
<dbReference type="EMBL" id="LAZR01000816">
    <property type="protein sequence ID" value="KKN57173.1"/>
    <property type="molecule type" value="Genomic_DNA"/>
</dbReference>
<organism evidence="1">
    <name type="scientific">marine sediment metagenome</name>
    <dbReference type="NCBI Taxonomy" id="412755"/>
    <lineage>
        <taxon>unclassified sequences</taxon>
        <taxon>metagenomes</taxon>
        <taxon>ecological metagenomes</taxon>
    </lineage>
</organism>
<gene>
    <name evidence="1" type="ORF">LCGC14_0565010</name>
</gene>
<dbReference type="AlphaFoldDB" id="A0A0F9UU60"/>